<keyword evidence="1" id="KW-0812">Transmembrane</keyword>
<comment type="caution">
    <text evidence="3">The sequence shown here is derived from an EMBL/GenBank/DDBJ whole genome shotgun (WGS) entry which is preliminary data.</text>
</comment>
<name>A0AA36N9Z6_9DINO</name>
<feature type="chain" id="PRO_5041437393" evidence="2">
    <location>
        <begin position="17"/>
        <end position="144"/>
    </location>
</feature>
<feature type="transmembrane region" description="Helical" evidence="1">
    <location>
        <begin position="95"/>
        <end position="118"/>
    </location>
</feature>
<dbReference type="Proteomes" id="UP001178507">
    <property type="component" value="Unassembled WGS sequence"/>
</dbReference>
<evidence type="ECO:0000313" key="4">
    <source>
        <dbReference type="Proteomes" id="UP001178507"/>
    </source>
</evidence>
<evidence type="ECO:0000256" key="2">
    <source>
        <dbReference type="SAM" id="SignalP"/>
    </source>
</evidence>
<keyword evidence="1" id="KW-1133">Transmembrane helix</keyword>
<keyword evidence="1" id="KW-0472">Membrane</keyword>
<accession>A0AA36N9Z6</accession>
<keyword evidence="4" id="KW-1185">Reference proteome</keyword>
<reference evidence="3" key="1">
    <citation type="submission" date="2023-08" db="EMBL/GenBank/DDBJ databases">
        <authorList>
            <person name="Chen Y."/>
            <person name="Shah S."/>
            <person name="Dougan E. K."/>
            <person name="Thang M."/>
            <person name="Chan C."/>
        </authorList>
    </citation>
    <scope>NUCLEOTIDE SEQUENCE</scope>
</reference>
<dbReference type="EMBL" id="CAUJNA010003549">
    <property type="protein sequence ID" value="CAJ1404600.1"/>
    <property type="molecule type" value="Genomic_DNA"/>
</dbReference>
<feature type="signal peptide" evidence="2">
    <location>
        <begin position="1"/>
        <end position="16"/>
    </location>
</feature>
<evidence type="ECO:0000313" key="3">
    <source>
        <dbReference type="EMBL" id="CAJ1404600.1"/>
    </source>
</evidence>
<evidence type="ECO:0000256" key="1">
    <source>
        <dbReference type="SAM" id="Phobius"/>
    </source>
</evidence>
<proteinExistence type="predicted"/>
<sequence>MAMWRLALALFGAVHADVIQAPLQREKLTVDLGLQMSAERHPRGAGSVSVPLTRAEGPAGPGLQMSARGREAGLGPQLDARITPGKPKLRQAEPVLPWTFFLRCSFCLMGLALVYLATVQQEAEQGRMARLKKMLSMLIPRKAM</sequence>
<keyword evidence="2" id="KW-0732">Signal</keyword>
<dbReference type="AlphaFoldDB" id="A0AA36N9Z6"/>
<protein>
    <submittedName>
        <fullName evidence="3">Uncharacterized protein</fullName>
    </submittedName>
</protein>
<organism evidence="3 4">
    <name type="scientific">Effrenium voratum</name>
    <dbReference type="NCBI Taxonomy" id="2562239"/>
    <lineage>
        <taxon>Eukaryota</taxon>
        <taxon>Sar</taxon>
        <taxon>Alveolata</taxon>
        <taxon>Dinophyceae</taxon>
        <taxon>Suessiales</taxon>
        <taxon>Symbiodiniaceae</taxon>
        <taxon>Effrenium</taxon>
    </lineage>
</organism>
<gene>
    <name evidence="3" type="ORF">EVOR1521_LOCUS27018</name>
</gene>